<dbReference type="STRING" id="619300.G3AL29"/>
<dbReference type="Proteomes" id="UP000000709">
    <property type="component" value="Unassembled WGS sequence"/>
</dbReference>
<evidence type="ECO:0000259" key="5">
    <source>
        <dbReference type="SMART" id="SM01131"/>
    </source>
</evidence>
<keyword evidence="4" id="KW-0464">Manganese</keyword>
<dbReference type="InterPro" id="IPR038222">
    <property type="entry name" value="DHHA2_dom_sf"/>
</dbReference>
<dbReference type="OrthoDB" id="374045at2759"/>
<evidence type="ECO:0000256" key="4">
    <source>
        <dbReference type="ARBA" id="ARBA00023211"/>
    </source>
</evidence>
<organism evidence="7">
    <name type="scientific">Spathaspora passalidarum (strain NRRL Y-27907 / 11-Y1)</name>
    <dbReference type="NCBI Taxonomy" id="619300"/>
    <lineage>
        <taxon>Eukaryota</taxon>
        <taxon>Fungi</taxon>
        <taxon>Dikarya</taxon>
        <taxon>Ascomycota</taxon>
        <taxon>Saccharomycotina</taxon>
        <taxon>Pichiomycetes</taxon>
        <taxon>Debaryomycetaceae</taxon>
        <taxon>Spathaspora</taxon>
    </lineage>
</organism>
<dbReference type="Gene3D" id="3.10.310.20">
    <property type="entry name" value="DHHA2 domain"/>
    <property type="match status" value="1"/>
</dbReference>
<dbReference type="InterPro" id="IPR001667">
    <property type="entry name" value="DDH_dom"/>
</dbReference>
<feature type="domain" description="DHHA2" evidence="5">
    <location>
        <begin position="241"/>
        <end position="408"/>
    </location>
</feature>
<dbReference type="InterPro" id="IPR004097">
    <property type="entry name" value="DHHA2"/>
</dbReference>
<dbReference type="PANTHER" id="PTHR12112">
    <property type="entry name" value="BNIP - RELATED"/>
    <property type="match status" value="1"/>
</dbReference>
<evidence type="ECO:0000313" key="6">
    <source>
        <dbReference type="EMBL" id="EGW33073.1"/>
    </source>
</evidence>
<dbReference type="SUPFAM" id="SSF64182">
    <property type="entry name" value="DHH phosphoesterases"/>
    <property type="match status" value="1"/>
</dbReference>
<proteinExistence type="predicted"/>
<evidence type="ECO:0000256" key="3">
    <source>
        <dbReference type="ARBA" id="ARBA00022801"/>
    </source>
</evidence>
<reference evidence="6 7" key="1">
    <citation type="journal article" date="2011" name="Proc. Natl. Acad. Sci. U.S.A.">
        <title>Comparative genomics of xylose-fermenting fungi for enhanced biofuel production.</title>
        <authorList>
            <person name="Wohlbach D.J."/>
            <person name="Kuo A."/>
            <person name="Sato T.K."/>
            <person name="Potts K.M."/>
            <person name="Salamov A.A."/>
            <person name="LaButti K.M."/>
            <person name="Sun H."/>
            <person name="Clum A."/>
            <person name="Pangilinan J.L."/>
            <person name="Lindquist E.A."/>
            <person name="Lucas S."/>
            <person name="Lapidus A."/>
            <person name="Jin M."/>
            <person name="Gunawan C."/>
            <person name="Balan V."/>
            <person name="Dale B.E."/>
            <person name="Jeffries T.W."/>
            <person name="Zinkel R."/>
            <person name="Barry K.W."/>
            <person name="Grigoriev I.V."/>
            <person name="Gasch A.P."/>
        </authorList>
    </citation>
    <scope>NUCLEOTIDE SEQUENCE [LARGE SCALE GENOMIC DNA]</scope>
    <source>
        <strain evidence="7">NRRL Y-27907 / 11-Y1</strain>
    </source>
</reference>
<evidence type="ECO:0000313" key="7">
    <source>
        <dbReference type="Proteomes" id="UP000000709"/>
    </source>
</evidence>
<dbReference type="Pfam" id="PF01368">
    <property type="entry name" value="DHH"/>
    <property type="match status" value="1"/>
</dbReference>
<dbReference type="GO" id="GO:0046872">
    <property type="term" value="F:metal ion binding"/>
    <property type="evidence" value="ECO:0007669"/>
    <property type="project" value="UniProtKB-KW"/>
</dbReference>
<dbReference type="eggNOG" id="KOG4129">
    <property type="taxonomic scope" value="Eukaryota"/>
</dbReference>
<dbReference type="EMBL" id="GL996501">
    <property type="protein sequence ID" value="EGW33073.1"/>
    <property type="molecule type" value="Genomic_DNA"/>
</dbReference>
<dbReference type="SMART" id="SM01131">
    <property type="entry name" value="DHHA2"/>
    <property type="match status" value="1"/>
</dbReference>
<dbReference type="OMA" id="TMTIFFN"/>
<keyword evidence="3" id="KW-0378">Hydrolase</keyword>
<dbReference type="InterPro" id="IPR038763">
    <property type="entry name" value="DHH_sf"/>
</dbReference>
<gene>
    <name evidence="6" type="ORF">SPAPADRAFT_60386</name>
</gene>
<dbReference type="GO" id="GO:0005759">
    <property type="term" value="C:mitochondrial matrix"/>
    <property type="evidence" value="ECO:0007669"/>
    <property type="project" value="EnsemblFungi"/>
</dbReference>
<dbReference type="RefSeq" id="XP_007374588.1">
    <property type="nucleotide sequence ID" value="XM_007374526.1"/>
</dbReference>
<evidence type="ECO:0000256" key="1">
    <source>
        <dbReference type="ARBA" id="ARBA00001936"/>
    </source>
</evidence>
<dbReference type="GeneID" id="18873380"/>
<dbReference type="FunCoup" id="G3AL29">
    <property type="interactions" value="247"/>
</dbReference>
<evidence type="ECO:0000256" key="2">
    <source>
        <dbReference type="ARBA" id="ARBA00022723"/>
    </source>
</evidence>
<keyword evidence="2" id="KW-0479">Metal-binding</keyword>
<dbReference type="KEGG" id="spaa:SPAPADRAFT_60386"/>
<dbReference type="HOGENOM" id="CLU_019358_1_0_1"/>
<accession>G3AL29</accession>
<keyword evidence="7" id="KW-1185">Reference proteome</keyword>
<dbReference type="PANTHER" id="PTHR12112:SF39">
    <property type="entry name" value="EG:152A3.5 PROTEIN (FBGN0003116_PN PROTEIN)"/>
    <property type="match status" value="1"/>
</dbReference>
<dbReference type="AlphaFoldDB" id="G3AL29"/>
<name>G3AL29_SPAPN</name>
<sequence>MSNIKKYLTGLKQKVDSKSLSAPYRLVTGNQSADMDSVVSALSFAYFTKLQTEQDVIPLINIPRKDFRLRRDIELLLKSHSITEDVLYFVEDFHQLVSESKVHLTLVDHNNIQGEEIQKAYADKLVEVVSIIDHHADEEAFLDASPRIIRSCGSGSCLIFNYFYENYLSKLDDLSSHSDVIELLLGPLLIDTSNMTQKVEQPDVDAFSVYQQVVNKGNMQTFIDSFSDGRHKGETELDQFYSILKKAKKDVSGFSFFDILLKDYKQFTFKSSSSGVSATVGFSSMGKSFKWVMKNYTEEELQSTMSNSLKELGIDLFIMTSSYTQKDTDIYTREFSYYFEERNDDRFNHLGELAKDQLELNDDIYGWKKMKDTVKSLQSSSSSTFQIYNQGNIKASRKQIVPIIKEILEH</sequence>
<comment type="cofactor">
    <cofactor evidence="1">
        <name>Mn(2+)</name>
        <dbReference type="ChEBI" id="CHEBI:29035"/>
    </cofactor>
</comment>
<dbReference type="Gene3D" id="3.90.1640.10">
    <property type="entry name" value="inorganic pyrophosphatase (n-terminal core)"/>
    <property type="match status" value="1"/>
</dbReference>
<dbReference type="GO" id="GO:0004309">
    <property type="term" value="F:exopolyphosphatase activity"/>
    <property type="evidence" value="ECO:0007669"/>
    <property type="project" value="EnsemblFungi"/>
</dbReference>
<dbReference type="Pfam" id="PF02833">
    <property type="entry name" value="DHHA2"/>
    <property type="match status" value="1"/>
</dbReference>
<dbReference type="InParanoid" id="G3AL29"/>
<dbReference type="GO" id="GO:0006798">
    <property type="term" value="P:polyphosphate catabolic process"/>
    <property type="evidence" value="ECO:0007669"/>
    <property type="project" value="EnsemblFungi"/>
</dbReference>
<protein>
    <recommendedName>
        <fullName evidence="5">DHHA2 domain-containing protein</fullName>
    </recommendedName>
</protein>